<feature type="domain" description="Ig-like" evidence="2">
    <location>
        <begin position="39"/>
        <end position="95"/>
    </location>
</feature>
<dbReference type="Pfam" id="PF08205">
    <property type="entry name" value="C2-set_2"/>
    <property type="match status" value="1"/>
</dbReference>
<dbReference type="STRING" id="105785.A0A2J7PIT6"/>
<protein>
    <recommendedName>
        <fullName evidence="2">Ig-like domain-containing protein</fullName>
    </recommendedName>
</protein>
<evidence type="ECO:0000313" key="4">
    <source>
        <dbReference type="Proteomes" id="UP000235965"/>
    </source>
</evidence>
<dbReference type="InterPro" id="IPR013162">
    <property type="entry name" value="CD80_C2-set"/>
</dbReference>
<dbReference type="Gene3D" id="2.60.40.10">
    <property type="entry name" value="Immunoglobulins"/>
    <property type="match status" value="1"/>
</dbReference>
<dbReference type="InterPro" id="IPR013783">
    <property type="entry name" value="Ig-like_fold"/>
</dbReference>
<accession>A0A2J7PIT6</accession>
<evidence type="ECO:0000256" key="1">
    <source>
        <dbReference type="ARBA" id="ARBA00023157"/>
    </source>
</evidence>
<sequence>MDFEGSGSYACVVSTQTPIYTKPSNEHELTVIQTQRDPPQVLTSKPVYQVGETLEANCTTSPSRPIAHITWLVNGKSVSRAHSYRCFQVSVCSAI</sequence>
<dbReference type="OrthoDB" id="8915289at2759"/>
<dbReference type="Proteomes" id="UP000235965">
    <property type="component" value="Unassembled WGS sequence"/>
</dbReference>
<dbReference type="PANTHER" id="PTHR21261:SF3">
    <property type="entry name" value="BEATEN PATH VII"/>
    <property type="match status" value="1"/>
</dbReference>
<dbReference type="EMBL" id="NEVH01024973">
    <property type="protein sequence ID" value="PNF16229.1"/>
    <property type="molecule type" value="Genomic_DNA"/>
</dbReference>
<keyword evidence="1" id="KW-1015">Disulfide bond</keyword>
<reference evidence="3 4" key="1">
    <citation type="submission" date="2017-12" db="EMBL/GenBank/DDBJ databases">
        <title>Hemimetabolous genomes reveal molecular basis of termite eusociality.</title>
        <authorList>
            <person name="Harrison M.C."/>
            <person name="Jongepier E."/>
            <person name="Robertson H.M."/>
            <person name="Arning N."/>
            <person name="Bitard-Feildel T."/>
            <person name="Chao H."/>
            <person name="Childers C.P."/>
            <person name="Dinh H."/>
            <person name="Doddapaneni H."/>
            <person name="Dugan S."/>
            <person name="Gowin J."/>
            <person name="Greiner C."/>
            <person name="Han Y."/>
            <person name="Hu H."/>
            <person name="Hughes D.S.T."/>
            <person name="Huylmans A.-K."/>
            <person name="Kemena C."/>
            <person name="Kremer L.P.M."/>
            <person name="Lee S.L."/>
            <person name="Lopez-Ezquerra A."/>
            <person name="Mallet L."/>
            <person name="Monroy-Kuhn J.M."/>
            <person name="Moser A."/>
            <person name="Murali S.C."/>
            <person name="Muzny D.M."/>
            <person name="Otani S."/>
            <person name="Piulachs M.-D."/>
            <person name="Poelchau M."/>
            <person name="Qu J."/>
            <person name="Schaub F."/>
            <person name="Wada-Katsumata A."/>
            <person name="Worley K.C."/>
            <person name="Xie Q."/>
            <person name="Ylla G."/>
            <person name="Poulsen M."/>
            <person name="Gibbs R.A."/>
            <person name="Schal C."/>
            <person name="Richards S."/>
            <person name="Belles X."/>
            <person name="Korb J."/>
            <person name="Bornberg-Bauer E."/>
        </authorList>
    </citation>
    <scope>NUCLEOTIDE SEQUENCE [LARGE SCALE GENOMIC DNA]</scope>
    <source>
        <tissue evidence="3">Whole body</tissue>
    </source>
</reference>
<proteinExistence type="predicted"/>
<dbReference type="InParanoid" id="A0A2J7PIT6"/>
<gene>
    <name evidence="3" type="ORF">B7P43_G15301</name>
</gene>
<comment type="caution">
    <text evidence="3">The sequence shown here is derived from an EMBL/GenBank/DDBJ whole genome shotgun (WGS) entry which is preliminary data.</text>
</comment>
<keyword evidence="4" id="KW-1185">Reference proteome</keyword>
<dbReference type="PROSITE" id="PS50835">
    <property type="entry name" value="IG_LIKE"/>
    <property type="match status" value="1"/>
</dbReference>
<dbReference type="PANTHER" id="PTHR21261">
    <property type="entry name" value="BEAT PROTEIN"/>
    <property type="match status" value="1"/>
</dbReference>
<dbReference type="SUPFAM" id="SSF48726">
    <property type="entry name" value="Immunoglobulin"/>
    <property type="match status" value="1"/>
</dbReference>
<dbReference type="AlphaFoldDB" id="A0A2J7PIT6"/>
<dbReference type="InterPro" id="IPR007110">
    <property type="entry name" value="Ig-like_dom"/>
</dbReference>
<dbReference type="InterPro" id="IPR036179">
    <property type="entry name" value="Ig-like_dom_sf"/>
</dbReference>
<evidence type="ECO:0000259" key="2">
    <source>
        <dbReference type="PROSITE" id="PS50835"/>
    </source>
</evidence>
<evidence type="ECO:0000313" key="3">
    <source>
        <dbReference type="EMBL" id="PNF16229.1"/>
    </source>
</evidence>
<organism evidence="3 4">
    <name type="scientific">Cryptotermes secundus</name>
    <dbReference type="NCBI Taxonomy" id="105785"/>
    <lineage>
        <taxon>Eukaryota</taxon>
        <taxon>Metazoa</taxon>
        <taxon>Ecdysozoa</taxon>
        <taxon>Arthropoda</taxon>
        <taxon>Hexapoda</taxon>
        <taxon>Insecta</taxon>
        <taxon>Pterygota</taxon>
        <taxon>Neoptera</taxon>
        <taxon>Polyneoptera</taxon>
        <taxon>Dictyoptera</taxon>
        <taxon>Blattodea</taxon>
        <taxon>Blattoidea</taxon>
        <taxon>Termitoidae</taxon>
        <taxon>Kalotermitidae</taxon>
        <taxon>Cryptotermitinae</taxon>
        <taxon>Cryptotermes</taxon>
    </lineage>
</organism>
<name>A0A2J7PIT6_9NEOP</name>